<keyword evidence="3" id="KW-0678">Repressor</keyword>
<dbReference type="InterPro" id="IPR007412">
    <property type="entry name" value="FlgM"/>
</dbReference>
<feature type="compositionally biased region" description="Low complexity" evidence="7">
    <location>
        <begin position="33"/>
        <end position="44"/>
    </location>
</feature>
<accession>A0A0F9GRB6</accession>
<evidence type="ECO:0000256" key="7">
    <source>
        <dbReference type="SAM" id="MobiDB-lite"/>
    </source>
</evidence>
<dbReference type="EMBL" id="LAZR01025419">
    <property type="protein sequence ID" value="KKL71975.1"/>
    <property type="molecule type" value="Genomic_DNA"/>
</dbReference>
<keyword evidence="6" id="KW-0804">Transcription</keyword>
<evidence type="ECO:0000256" key="2">
    <source>
        <dbReference type="ARBA" id="ARBA00017823"/>
    </source>
</evidence>
<name>A0A0F9GRB6_9ZZZZ</name>
<proteinExistence type="inferred from homology"/>
<comment type="similarity">
    <text evidence="1">Belongs to the FlgM family.</text>
</comment>
<dbReference type="InterPro" id="IPR035890">
    <property type="entry name" value="Anti-sigma-28_factor_FlgM_sf"/>
</dbReference>
<evidence type="ECO:0000256" key="3">
    <source>
        <dbReference type="ARBA" id="ARBA00022491"/>
    </source>
</evidence>
<dbReference type="GO" id="GO:0045892">
    <property type="term" value="P:negative regulation of DNA-templated transcription"/>
    <property type="evidence" value="ECO:0007669"/>
    <property type="project" value="InterPro"/>
</dbReference>
<protein>
    <recommendedName>
        <fullName evidence="2">Negative regulator of flagellin synthesis</fullName>
    </recommendedName>
</protein>
<comment type="caution">
    <text evidence="9">The sequence shown here is derived from an EMBL/GenBank/DDBJ whole genome shotgun (WGS) entry which is preliminary data.</text>
</comment>
<reference evidence="9" key="1">
    <citation type="journal article" date="2015" name="Nature">
        <title>Complex archaea that bridge the gap between prokaryotes and eukaryotes.</title>
        <authorList>
            <person name="Spang A."/>
            <person name="Saw J.H."/>
            <person name="Jorgensen S.L."/>
            <person name="Zaremba-Niedzwiedzka K."/>
            <person name="Martijn J."/>
            <person name="Lind A.E."/>
            <person name="van Eijk R."/>
            <person name="Schleper C."/>
            <person name="Guy L."/>
            <person name="Ettema T.J."/>
        </authorList>
    </citation>
    <scope>NUCLEOTIDE SEQUENCE</scope>
</reference>
<feature type="region of interest" description="Disordered" evidence="7">
    <location>
        <begin position="1"/>
        <end position="71"/>
    </location>
</feature>
<dbReference type="SUPFAM" id="SSF101498">
    <property type="entry name" value="Anti-sigma factor FlgM"/>
    <property type="match status" value="1"/>
</dbReference>
<organism evidence="9">
    <name type="scientific">marine sediment metagenome</name>
    <dbReference type="NCBI Taxonomy" id="412755"/>
    <lineage>
        <taxon>unclassified sequences</taxon>
        <taxon>metagenomes</taxon>
        <taxon>ecological metagenomes</taxon>
    </lineage>
</organism>
<evidence type="ECO:0000313" key="9">
    <source>
        <dbReference type="EMBL" id="KKL71975.1"/>
    </source>
</evidence>
<dbReference type="InterPro" id="IPR031316">
    <property type="entry name" value="FlgM_C"/>
</dbReference>
<evidence type="ECO:0000256" key="5">
    <source>
        <dbReference type="ARBA" id="ARBA00023015"/>
    </source>
</evidence>
<dbReference type="NCBIfam" id="TIGR03824">
    <property type="entry name" value="FlgM_jcvi"/>
    <property type="match status" value="1"/>
</dbReference>
<sequence>MVSQVNGSNQQANALTNAKQQQVDLKKDNANTQAAQAPSPKAASDSVSLTPQAQQLKTLQNKAQQSPGFDSDKVAELKKAITEGKYQVDSEKLAKNLADFEFNVYG</sequence>
<dbReference type="AlphaFoldDB" id="A0A0F9GRB6"/>
<dbReference type="Pfam" id="PF04316">
    <property type="entry name" value="FlgM"/>
    <property type="match status" value="1"/>
</dbReference>
<keyword evidence="5" id="KW-0805">Transcription regulation</keyword>
<feature type="compositionally biased region" description="Polar residues" evidence="7">
    <location>
        <begin position="45"/>
        <end position="68"/>
    </location>
</feature>
<evidence type="ECO:0000256" key="6">
    <source>
        <dbReference type="ARBA" id="ARBA00023163"/>
    </source>
</evidence>
<evidence type="ECO:0000256" key="1">
    <source>
        <dbReference type="ARBA" id="ARBA00005322"/>
    </source>
</evidence>
<feature type="domain" description="Anti-sigma-28 factor FlgM C-terminal" evidence="8">
    <location>
        <begin position="45"/>
        <end position="98"/>
    </location>
</feature>
<gene>
    <name evidence="9" type="ORF">LCGC14_2089540</name>
</gene>
<evidence type="ECO:0000259" key="8">
    <source>
        <dbReference type="Pfam" id="PF04316"/>
    </source>
</evidence>
<keyword evidence="4" id="KW-1005">Bacterial flagellum biogenesis</keyword>
<dbReference type="GO" id="GO:0044781">
    <property type="term" value="P:bacterial-type flagellum organization"/>
    <property type="evidence" value="ECO:0007669"/>
    <property type="project" value="UniProtKB-KW"/>
</dbReference>
<feature type="compositionally biased region" description="Polar residues" evidence="7">
    <location>
        <begin position="1"/>
        <end position="23"/>
    </location>
</feature>
<evidence type="ECO:0000256" key="4">
    <source>
        <dbReference type="ARBA" id="ARBA00022795"/>
    </source>
</evidence>